<evidence type="ECO:0000313" key="8">
    <source>
        <dbReference type="Proteomes" id="UP000183053"/>
    </source>
</evidence>
<sequence length="213" mass="21182">MGPSALAAAFGAGIVAGLGAVLPLGAIGVMLLHEGASRGWRRAVPAAAGVGTADLLFAVLALAAGSVLSPLVSQWGRWPAAVGGVLLLVVAALMVRKAFRPAPAEADGAEPVGGASGWARFALFFGLTAVNPFPLLYFGAIAVGLGDGLHRPPVATVFAVGVGIASLGWNLVLIGLGAVLRSRSTARMQRMVTAIGGGIVAVFAVVVLVTAFV</sequence>
<keyword evidence="5 6" id="KW-0472">Membrane</keyword>
<feature type="transmembrane region" description="Helical" evidence="6">
    <location>
        <begin position="192"/>
        <end position="212"/>
    </location>
</feature>
<feature type="transmembrane region" description="Helical" evidence="6">
    <location>
        <begin position="44"/>
        <end position="69"/>
    </location>
</feature>
<evidence type="ECO:0000256" key="2">
    <source>
        <dbReference type="ARBA" id="ARBA00022475"/>
    </source>
</evidence>
<dbReference type="EMBL" id="FNLF01000002">
    <property type="protein sequence ID" value="SDQ44655.1"/>
    <property type="molecule type" value="Genomic_DNA"/>
</dbReference>
<feature type="transmembrane region" description="Helical" evidence="6">
    <location>
        <begin position="6"/>
        <end position="32"/>
    </location>
</feature>
<dbReference type="PANTHER" id="PTHR30086">
    <property type="entry name" value="ARGININE EXPORTER PROTEIN ARGO"/>
    <property type="match status" value="1"/>
</dbReference>
<keyword evidence="3 6" id="KW-0812">Transmembrane</keyword>
<evidence type="ECO:0000256" key="6">
    <source>
        <dbReference type="SAM" id="Phobius"/>
    </source>
</evidence>
<feature type="transmembrane region" description="Helical" evidence="6">
    <location>
        <begin position="157"/>
        <end position="180"/>
    </location>
</feature>
<dbReference type="RefSeq" id="WP_068565025.1">
    <property type="nucleotide sequence ID" value="NZ_AP025457.1"/>
</dbReference>
<evidence type="ECO:0000256" key="1">
    <source>
        <dbReference type="ARBA" id="ARBA00004651"/>
    </source>
</evidence>
<keyword evidence="8" id="KW-1185">Reference proteome</keyword>
<accession>A0A1H1AY79</accession>
<comment type="subcellular location">
    <subcellularLocation>
        <location evidence="1">Cell membrane</location>
        <topology evidence="1">Multi-pass membrane protein</topology>
    </subcellularLocation>
</comment>
<gene>
    <name evidence="7" type="ORF">SAMN04489765_0443</name>
</gene>
<dbReference type="Proteomes" id="UP000183053">
    <property type="component" value="Unassembled WGS sequence"/>
</dbReference>
<dbReference type="InterPro" id="IPR001123">
    <property type="entry name" value="LeuE-type"/>
</dbReference>
<dbReference type="GO" id="GO:0005886">
    <property type="term" value="C:plasma membrane"/>
    <property type="evidence" value="ECO:0007669"/>
    <property type="project" value="UniProtKB-SubCell"/>
</dbReference>
<feature type="transmembrane region" description="Helical" evidence="6">
    <location>
        <begin position="75"/>
        <end position="95"/>
    </location>
</feature>
<evidence type="ECO:0000256" key="4">
    <source>
        <dbReference type="ARBA" id="ARBA00022989"/>
    </source>
</evidence>
<dbReference type="GO" id="GO:0015171">
    <property type="term" value="F:amino acid transmembrane transporter activity"/>
    <property type="evidence" value="ECO:0007669"/>
    <property type="project" value="TreeGrafter"/>
</dbReference>
<protein>
    <submittedName>
        <fullName evidence="7">Threonine/homoserine/homoserine lactone efflux protein</fullName>
    </submittedName>
</protein>
<dbReference type="AlphaFoldDB" id="A0A1H1AY79"/>
<keyword evidence="2" id="KW-1003">Cell membrane</keyword>
<organism evidence="7 8">
    <name type="scientific">Tsukamurella pulmonis</name>
    <dbReference type="NCBI Taxonomy" id="47312"/>
    <lineage>
        <taxon>Bacteria</taxon>
        <taxon>Bacillati</taxon>
        <taxon>Actinomycetota</taxon>
        <taxon>Actinomycetes</taxon>
        <taxon>Mycobacteriales</taxon>
        <taxon>Tsukamurellaceae</taxon>
        <taxon>Tsukamurella</taxon>
    </lineage>
</organism>
<dbReference type="PANTHER" id="PTHR30086:SF20">
    <property type="entry name" value="ARGININE EXPORTER PROTEIN ARGO-RELATED"/>
    <property type="match status" value="1"/>
</dbReference>
<feature type="transmembrane region" description="Helical" evidence="6">
    <location>
        <begin position="121"/>
        <end position="145"/>
    </location>
</feature>
<reference evidence="8" key="1">
    <citation type="submission" date="2016-10" db="EMBL/GenBank/DDBJ databases">
        <authorList>
            <person name="Varghese N."/>
            <person name="Submissions S."/>
        </authorList>
    </citation>
    <scope>NUCLEOTIDE SEQUENCE [LARGE SCALE GENOMIC DNA]</scope>
    <source>
        <strain evidence="8">DSM 44142</strain>
    </source>
</reference>
<evidence type="ECO:0000256" key="5">
    <source>
        <dbReference type="ARBA" id="ARBA00023136"/>
    </source>
</evidence>
<proteinExistence type="predicted"/>
<dbReference type="STRING" id="47312.SAMN04489765_0443"/>
<dbReference type="Pfam" id="PF01810">
    <property type="entry name" value="LysE"/>
    <property type="match status" value="1"/>
</dbReference>
<dbReference type="OrthoDB" id="4774807at2"/>
<name>A0A1H1AY79_9ACTN</name>
<evidence type="ECO:0000313" key="7">
    <source>
        <dbReference type="EMBL" id="SDQ44655.1"/>
    </source>
</evidence>
<keyword evidence="4 6" id="KW-1133">Transmembrane helix</keyword>
<evidence type="ECO:0000256" key="3">
    <source>
        <dbReference type="ARBA" id="ARBA00022692"/>
    </source>
</evidence>